<name>A0ACA8DSI6_9GAMM</name>
<keyword evidence="2" id="KW-1185">Reference proteome</keyword>
<gene>
    <name evidence="1" type="primary">rpe</name>
    <name evidence="1" type="ORF">PAGA_a0385</name>
</gene>
<evidence type="ECO:0000313" key="1">
    <source>
        <dbReference type="EMBL" id="ATC80958.1"/>
    </source>
</evidence>
<organism evidence="1 2">
    <name type="scientific">Pseudoalteromonas agarivorans DSM 14585</name>
    <dbReference type="NCBI Taxonomy" id="1312369"/>
    <lineage>
        <taxon>Bacteria</taxon>
        <taxon>Pseudomonadati</taxon>
        <taxon>Pseudomonadota</taxon>
        <taxon>Gammaproteobacteria</taxon>
        <taxon>Alteromonadales</taxon>
        <taxon>Pseudoalteromonadaceae</taxon>
        <taxon>Pseudoalteromonas</taxon>
    </lineage>
</organism>
<evidence type="ECO:0000313" key="2">
    <source>
        <dbReference type="Proteomes" id="UP000217277"/>
    </source>
</evidence>
<accession>A0ACA8DSI6</accession>
<dbReference type="Proteomes" id="UP000217277">
    <property type="component" value="Chromosome I"/>
</dbReference>
<dbReference type="EMBL" id="CP011011">
    <property type="protein sequence ID" value="ATC80958.1"/>
    <property type="molecule type" value="Genomic_DNA"/>
</dbReference>
<sequence>MLNPEQKYLIAPSILSADFAKLGEDVDKVLAVGADVVHFDVMDNHYVPNLTIGPMVCKALRDYGVTAPIDVHLMVKPVDSIIPLFAEAGASIITFHPEASEHIDRTIQLIKDHGCKAGLVFNPATSLSYLDHVIDKLDTILLMSVNPGFGGQSFIPHTLEKLAQAKQRIVASGRDIRLEVDGGIKVDNIAAAAQAGADMFVAGSAIFNEPDYKVVIDQMREQLGNVK</sequence>
<proteinExistence type="predicted"/>
<protein>
    <submittedName>
        <fullName evidence="1">Ribulose-phosphate 3-epimerase</fullName>
    </submittedName>
</protein>
<reference evidence="1" key="1">
    <citation type="submission" date="2015-03" db="EMBL/GenBank/DDBJ databases">
        <authorList>
            <person name="Xie B.-B."/>
            <person name="Rong J.-C."/>
            <person name="Qin Q.-L."/>
            <person name="Zhang Y.-Z."/>
        </authorList>
    </citation>
    <scope>NUCLEOTIDE SEQUENCE</scope>
    <source>
        <strain evidence="1">DSM 14585</strain>
    </source>
</reference>